<evidence type="ECO:0000256" key="2">
    <source>
        <dbReference type="SAM" id="Phobius"/>
    </source>
</evidence>
<gene>
    <name evidence="5" type="ORF">CSING_06155</name>
</gene>
<dbReference type="GO" id="GO:0009103">
    <property type="term" value="P:lipopolysaccharide biosynthetic process"/>
    <property type="evidence" value="ECO:0007669"/>
    <property type="project" value="TreeGrafter"/>
</dbReference>
<feature type="transmembrane region" description="Helical" evidence="2">
    <location>
        <begin position="396"/>
        <end position="414"/>
    </location>
</feature>
<dbReference type="PANTHER" id="PTHR23028">
    <property type="entry name" value="ACETYLTRANSFERASE"/>
    <property type="match status" value="1"/>
</dbReference>
<keyword evidence="2" id="KW-0812">Transmembrane</keyword>
<keyword evidence="2" id="KW-0472">Membrane</keyword>
<feature type="transmembrane region" description="Helical" evidence="2">
    <location>
        <begin position="35"/>
        <end position="53"/>
    </location>
</feature>
<dbReference type="InterPro" id="IPR050879">
    <property type="entry name" value="Acyltransferase_3"/>
</dbReference>
<proteinExistence type="predicted"/>
<dbReference type="InterPro" id="IPR043968">
    <property type="entry name" value="SGNH"/>
</dbReference>
<evidence type="ECO:0000313" key="5">
    <source>
        <dbReference type="EMBL" id="AJI78766.1"/>
    </source>
</evidence>
<dbReference type="KEGG" id="csx:CSING_06155"/>
<accession>A0A0B6F404</accession>
<feature type="domain" description="SGNH" evidence="4">
    <location>
        <begin position="489"/>
        <end position="712"/>
    </location>
</feature>
<feature type="transmembrane region" description="Helical" evidence="2">
    <location>
        <begin position="144"/>
        <end position="164"/>
    </location>
</feature>
<dbReference type="InterPro" id="IPR002656">
    <property type="entry name" value="Acyl_transf_3_dom"/>
</dbReference>
<feature type="transmembrane region" description="Helical" evidence="2">
    <location>
        <begin position="176"/>
        <end position="197"/>
    </location>
</feature>
<dbReference type="OrthoDB" id="3404679at2"/>
<dbReference type="GO" id="GO:0016020">
    <property type="term" value="C:membrane"/>
    <property type="evidence" value="ECO:0007669"/>
    <property type="project" value="TreeGrafter"/>
</dbReference>
<dbReference type="GO" id="GO:0016747">
    <property type="term" value="F:acyltransferase activity, transferring groups other than amino-acyl groups"/>
    <property type="evidence" value="ECO:0007669"/>
    <property type="project" value="InterPro"/>
</dbReference>
<keyword evidence="2" id="KW-1133">Transmembrane helix</keyword>
<evidence type="ECO:0000313" key="6">
    <source>
        <dbReference type="Proteomes" id="UP000031890"/>
    </source>
</evidence>
<feature type="transmembrane region" description="Helical" evidence="2">
    <location>
        <begin position="271"/>
        <end position="288"/>
    </location>
</feature>
<organism evidence="5 6">
    <name type="scientific">Corynebacterium singulare</name>
    <dbReference type="NCBI Taxonomy" id="161899"/>
    <lineage>
        <taxon>Bacteria</taxon>
        <taxon>Bacillati</taxon>
        <taxon>Actinomycetota</taxon>
        <taxon>Actinomycetes</taxon>
        <taxon>Mycobacteriales</taxon>
        <taxon>Corynebacteriaceae</taxon>
        <taxon>Corynebacterium</taxon>
    </lineage>
</organism>
<dbReference type="Proteomes" id="UP000031890">
    <property type="component" value="Chromosome"/>
</dbReference>
<dbReference type="STRING" id="161899.CSING_06155"/>
<dbReference type="RefSeq" id="WP_042530590.1">
    <property type="nucleotide sequence ID" value="NZ_CP010827.1"/>
</dbReference>
<feature type="transmembrane region" description="Helical" evidence="2">
    <location>
        <begin position="309"/>
        <end position="327"/>
    </location>
</feature>
<feature type="transmembrane region" description="Helical" evidence="2">
    <location>
        <begin position="247"/>
        <end position="265"/>
    </location>
</feature>
<name>A0A0B6F404_9CORY</name>
<reference evidence="5 6" key="1">
    <citation type="journal article" date="2015" name="Genome Announc.">
        <title>Complete Genome Sequence and Annotation of Corynebacterium singulare DSM 44357, Isolated from a Human Semen Specimen.</title>
        <authorList>
            <person name="Merten M."/>
            <person name="Brinkrolf K."/>
            <person name="Albersmeier A."/>
            <person name="Kutter Y."/>
            <person name="Ruckert C."/>
            <person name="Tauch A."/>
        </authorList>
    </citation>
    <scope>NUCLEOTIDE SEQUENCE [LARGE SCALE GENOMIC DNA]</scope>
    <source>
        <strain evidence="5">IBS B52218</strain>
    </source>
</reference>
<dbReference type="AlphaFoldDB" id="A0A0B6F404"/>
<evidence type="ECO:0000259" key="3">
    <source>
        <dbReference type="Pfam" id="PF01757"/>
    </source>
</evidence>
<protein>
    <submittedName>
        <fullName evidence="5">Putative acyltransferase</fullName>
    </submittedName>
</protein>
<feature type="domain" description="Acyltransferase 3" evidence="3">
    <location>
        <begin position="10"/>
        <end position="365"/>
    </location>
</feature>
<dbReference type="Pfam" id="PF19040">
    <property type="entry name" value="SGNH"/>
    <property type="match status" value="1"/>
</dbReference>
<keyword evidence="5" id="KW-0012">Acyltransferase</keyword>
<feature type="region of interest" description="Disordered" evidence="1">
    <location>
        <begin position="716"/>
        <end position="735"/>
    </location>
</feature>
<dbReference type="HOGENOM" id="CLU_005679_10_1_11"/>
<evidence type="ECO:0000256" key="1">
    <source>
        <dbReference type="SAM" id="MobiDB-lite"/>
    </source>
</evidence>
<feature type="transmembrane region" description="Helical" evidence="2">
    <location>
        <begin position="12"/>
        <end position="29"/>
    </location>
</feature>
<feature type="transmembrane region" description="Helical" evidence="2">
    <location>
        <begin position="209"/>
        <end position="226"/>
    </location>
</feature>
<feature type="transmembrane region" description="Helical" evidence="2">
    <location>
        <begin position="347"/>
        <end position="369"/>
    </location>
</feature>
<dbReference type="PANTHER" id="PTHR23028:SF53">
    <property type="entry name" value="ACYL_TRANSF_3 DOMAIN-CONTAINING PROTEIN"/>
    <property type="match status" value="1"/>
</dbReference>
<evidence type="ECO:0000259" key="4">
    <source>
        <dbReference type="Pfam" id="PF19040"/>
    </source>
</evidence>
<dbReference type="EMBL" id="CP010827">
    <property type="protein sequence ID" value="AJI78766.1"/>
    <property type="molecule type" value="Genomic_DNA"/>
</dbReference>
<feature type="transmembrane region" description="Helical" evidence="2">
    <location>
        <begin position="74"/>
        <end position="93"/>
    </location>
</feature>
<keyword evidence="5" id="KW-0808">Transferase</keyword>
<sequence>MPKSSTYRTDIDGLRGLAIALVVFFHVFVGKVSAGVDVFLLIGGVFFFGPQIRNAFNPQGLTPVQVVIRMLRRLFPALVVTVTVTLALALLVFPPTRWGREGREALSSLAYVQNFALSAAGQDYAAIGQDVSTYQHLWSMSAQLQIYLGSLLVIFLCAGVYRLCGGHGGDVQGINSRVAPWGLGIATLASFLYAIYLHGVDQGTNYYSPLSRFWEIGLGGLLGLWLTQPGTHRMAGAAGAGHRRTDWSLVGLALILATGMVMDGAQQFPGPATLMPLAGAALVIVAGPSSRLGRVLTTAPFQFLGRISYSLYLWHWPLLVLVTYLLSGGESNRDGMGILAAVGTTRGLLAGTGVIILSVVLAWLTLRFVEVPTRQKAKPGERSWLPGRLVGTEKRASAGIAALTVAAVALAAWAQPPAVSDSTASVSESDILDYPGPDALLKSVEVPPRDPVPSARNPIESFYPTTHTDGCTALYEHEEPILTRQWNTEDTLCAYGDVNSARTMYLFGNSHADQMLPALDIVGREQGIRIIPMVKMGCFPGGEPKRSDGHDYPECAVWSEAALDYMEANPATEGAFLISTQPAPGTMGPEQTPEGLRTVVERLNGAGMPVWGLRDTPWPHTPAGPLDVRDCVAARGYVAGDPLLDCGVERDDSLLPENPAVNTLAGLDVTHLDLTNAMCGPDRCPGVIGNVMVYRDSSHLTNMFAAMLSDELEHQMYGGTLPSDEPVEEPASPGL</sequence>
<dbReference type="Pfam" id="PF01757">
    <property type="entry name" value="Acyl_transf_3"/>
    <property type="match status" value="1"/>
</dbReference>